<evidence type="ECO:0000256" key="3">
    <source>
        <dbReference type="ARBA" id="ARBA00022475"/>
    </source>
</evidence>
<name>A0A511DWA7_LENKE</name>
<keyword evidence="6" id="KW-0915">Sodium</keyword>
<dbReference type="STRING" id="1423764.FC95_GL002078"/>
<comment type="caution">
    <text evidence="11">The sequence shown here is derived from an EMBL/GenBank/DDBJ whole genome shotgun (WGS) entry which is preliminary data.</text>
</comment>
<feature type="domain" description="Cation/H+ exchanger transmembrane" evidence="10">
    <location>
        <begin position="12"/>
        <end position="406"/>
    </location>
</feature>
<evidence type="ECO:0000256" key="4">
    <source>
        <dbReference type="ARBA" id="ARBA00022692"/>
    </source>
</evidence>
<dbReference type="RefSeq" id="WP_056982811.1">
    <property type="nucleotide sequence ID" value="NZ_BJVK01000034.1"/>
</dbReference>
<dbReference type="GO" id="GO:0098719">
    <property type="term" value="P:sodium ion import across plasma membrane"/>
    <property type="evidence" value="ECO:0007669"/>
    <property type="project" value="TreeGrafter"/>
</dbReference>
<dbReference type="PANTHER" id="PTHR10110">
    <property type="entry name" value="SODIUM/HYDROGEN EXCHANGER"/>
    <property type="match status" value="1"/>
</dbReference>
<keyword evidence="7" id="KW-0406">Ion transport</keyword>
<dbReference type="Pfam" id="PF00999">
    <property type="entry name" value="Na_H_Exchanger"/>
    <property type="match status" value="1"/>
</dbReference>
<evidence type="ECO:0000256" key="2">
    <source>
        <dbReference type="ARBA" id="ARBA00022448"/>
    </source>
</evidence>
<dbReference type="InterPro" id="IPR018422">
    <property type="entry name" value="Cation/H_exchanger_CPA1"/>
</dbReference>
<dbReference type="InterPro" id="IPR006153">
    <property type="entry name" value="Cation/H_exchanger_TM"/>
</dbReference>
<dbReference type="GeneID" id="71566428"/>
<organism evidence="11 12">
    <name type="scientific">Lentilactobacillus kefiri</name>
    <name type="common">Lactobacillus kefiri</name>
    <dbReference type="NCBI Taxonomy" id="33962"/>
    <lineage>
        <taxon>Bacteria</taxon>
        <taxon>Bacillati</taxon>
        <taxon>Bacillota</taxon>
        <taxon>Bacilli</taxon>
        <taxon>Lactobacillales</taxon>
        <taxon>Lactobacillaceae</taxon>
        <taxon>Lentilactobacillus</taxon>
    </lineage>
</organism>
<evidence type="ECO:0000256" key="7">
    <source>
        <dbReference type="ARBA" id="ARBA00023065"/>
    </source>
</evidence>
<accession>A0A511DWA7</accession>
<dbReference type="AlphaFoldDB" id="A0A511DWA7"/>
<evidence type="ECO:0000256" key="9">
    <source>
        <dbReference type="ARBA" id="ARBA00023201"/>
    </source>
</evidence>
<evidence type="ECO:0000313" key="12">
    <source>
        <dbReference type="Proteomes" id="UP000321893"/>
    </source>
</evidence>
<keyword evidence="9" id="KW-0739">Sodium transport</keyword>
<evidence type="ECO:0000256" key="1">
    <source>
        <dbReference type="ARBA" id="ARBA00004651"/>
    </source>
</evidence>
<keyword evidence="12" id="KW-1185">Reference proteome</keyword>
<evidence type="ECO:0000256" key="6">
    <source>
        <dbReference type="ARBA" id="ARBA00023053"/>
    </source>
</evidence>
<evidence type="ECO:0000259" key="10">
    <source>
        <dbReference type="Pfam" id="PF00999"/>
    </source>
</evidence>
<dbReference type="GO" id="GO:0015386">
    <property type="term" value="F:potassium:proton antiporter activity"/>
    <property type="evidence" value="ECO:0007669"/>
    <property type="project" value="TreeGrafter"/>
</dbReference>
<proteinExistence type="predicted"/>
<protein>
    <submittedName>
        <fullName evidence="11">Na+/H+ antiporter</fullName>
    </submittedName>
</protein>
<dbReference type="GO" id="GO:0015385">
    <property type="term" value="F:sodium:proton antiporter activity"/>
    <property type="evidence" value="ECO:0007669"/>
    <property type="project" value="InterPro"/>
</dbReference>
<sequence length="663" mass="73673">MLIFYSLTLLIVATILANIIYTMLPAIPLTFYQIGCGLLLSLLPFFQNYSLEPEIFMLMVIAPLMFNDGQNTSGDHFRQSFRQIFNLAAILAVITAVVIGLVAHVLLPLIPLALCFAVAAIVTPTDSVALKSITKDIELPTKVSGALENESLFNDASVIVIFNLALASFISGDFSFSEGLTEFLISFFGGLLIGGIAGFLFVKIQTALVNKSMDTASVIVPFSMMTPVAIYLVSEELGCSGILAVVAAGIVYGINQSRLKLTSTNVQLVTNAAWGIISSLLNGVVFVLLGVTLPKVISRMIPYSRTLILKLVFDALAIYLVMLLIRFIWMRMNIFHVQSTRSTTKEALVAAIGGVHGTITLAMALSIPVTSLGQPFPFRNQLIYIATIVILLSLIVPTFVLPFLCEKKVIQDQGEFNKYRTQMVNYAITQIKLDPTVSALDRNYVIDMLNSQKNNPEIDRKVVQNIMAEVQRVSAQAVVDLANEGKIDQKVANMFTRRIITTPNRNMKFMTRIKYIFKFQSRRFKVRKKVARTKRNARPNVQAKSRQEIHNEKHRISQLIKNAMFESVNTYLDQIENDENSGSVNFIRSSYSFRQERGKTDPESDAKRNSLLIQSFQSEYSFVAEAFKSGQISRSLSDQLSQSISTDQMAYMEQGSGSDLLLA</sequence>
<keyword evidence="8" id="KW-0472">Membrane</keyword>
<gene>
    <name evidence="11" type="primary">nhaP2</name>
    <name evidence="11" type="ORF">LKE01_19420</name>
</gene>
<dbReference type="GO" id="GO:0005886">
    <property type="term" value="C:plasma membrane"/>
    <property type="evidence" value="ECO:0007669"/>
    <property type="project" value="UniProtKB-SubCell"/>
</dbReference>
<keyword evidence="3" id="KW-1003">Cell membrane</keyword>
<keyword evidence="5" id="KW-1133">Transmembrane helix</keyword>
<dbReference type="EMBL" id="BJVK01000034">
    <property type="protein sequence ID" value="GEL29122.1"/>
    <property type="molecule type" value="Genomic_DNA"/>
</dbReference>
<evidence type="ECO:0000313" key="11">
    <source>
        <dbReference type="EMBL" id="GEL29122.1"/>
    </source>
</evidence>
<keyword evidence="4" id="KW-0812">Transmembrane</keyword>
<comment type="subcellular location">
    <subcellularLocation>
        <location evidence="1">Cell membrane</location>
        <topology evidence="1">Multi-pass membrane protein</topology>
    </subcellularLocation>
</comment>
<dbReference type="OrthoDB" id="9809206at2"/>
<dbReference type="Proteomes" id="UP000321893">
    <property type="component" value="Unassembled WGS sequence"/>
</dbReference>
<evidence type="ECO:0000256" key="5">
    <source>
        <dbReference type="ARBA" id="ARBA00022989"/>
    </source>
</evidence>
<keyword evidence="2" id="KW-0813">Transport</keyword>
<dbReference type="PANTHER" id="PTHR10110:SF86">
    <property type="entry name" value="SODIUM_HYDROGEN EXCHANGER 7"/>
    <property type="match status" value="1"/>
</dbReference>
<evidence type="ECO:0000256" key="8">
    <source>
        <dbReference type="ARBA" id="ARBA00023136"/>
    </source>
</evidence>
<dbReference type="GO" id="GO:0051453">
    <property type="term" value="P:regulation of intracellular pH"/>
    <property type="evidence" value="ECO:0007669"/>
    <property type="project" value="TreeGrafter"/>
</dbReference>
<reference evidence="11" key="1">
    <citation type="submission" date="2019-07" db="EMBL/GenBank/DDBJ databases">
        <title>Whole genome shotgun sequence of Lactobacillus kefiri NBRC 15888.</title>
        <authorList>
            <person name="Hosoyama A."/>
            <person name="Uohara A."/>
            <person name="Ohji S."/>
            <person name="Ichikawa N."/>
        </authorList>
    </citation>
    <scope>NUCLEOTIDE SEQUENCE [LARGE SCALE GENOMIC DNA]</scope>
    <source>
        <strain evidence="11">NBRC 15888</strain>
    </source>
</reference>
<dbReference type="Gene3D" id="6.10.140.1330">
    <property type="match status" value="1"/>
</dbReference>